<comment type="caution">
    <text evidence="1">The sequence shown here is derived from an EMBL/GenBank/DDBJ whole genome shotgun (WGS) entry which is preliminary data.</text>
</comment>
<evidence type="ECO:0000313" key="1">
    <source>
        <dbReference type="EMBL" id="PKY42939.1"/>
    </source>
</evidence>
<dbReference type="EMBL" id="LLXI01000226">
    <property type="protein sequence ID" value="PKY42939.1"/>
    <property type="molecule type" value="Genomic_DNA"/>
</dbReference>
<proteinExistence type="predicted"/>
<gene>
    <name evidence="1" type="ORF">RhiirA4_398132</name>
</gene>
<dbReference type="Proteomes" id="UP000234323">
    <property type="component" value="Unassembled WGS sequence"/>
</dbReference>
<keyword evidence="2" id="KW-1185">Reference proteome</keyword>
<dbReference type="VEuPathDB" id="FungiDB:RhiirA1_411053"/>
<sequence length="166" mass="19219">MSMLTQLRQGLSFKYPVASYYVDWRIMLIIQRNLLIWAEDSENIISKKFGELVLIEYIWSFLEREWSNVINKSILDSQNKFDEISNKVSKTLRSTGSLLNDIAGNEPLALPHTLWFGMLDLAQNLIQKSNRTATYGLCYYLAIESLNKAPSSFIQFKAIELLLHLH</sequence>
<evidence type="ECO:0000313" key="2">
    <source>
        <dbReference type="Proteomes" id="UP000234323"/>
    </source>
</evidence>
<reference evidence="1 2" key="1">
    <citation type="submission" date="2015-10" db="EMBL/GenBank/DDBJ databases">
        <title>Genome analyses suggest a sexual origin of heterokaryosis in a supposedly ancient asexual fungus.</title>
        <authorList>
            <person name="Ropars J."/>
            <person name="Sedzielewska K."/>
            <person name="Noel J."/>
            <person name="Charron P."/>
            <person name="Farinelli L."/>
            <person name="Marton T."/>
            <person name="Kruger M."/>
            <person name="Pelin A."/>
            <person name="Brachmann A."/>
            <person name="Corradi N."/>
        </authorList>
    </citation>
    <scope>NUCLEOTIDE SEQUENCE [LARGE SCALE GENOMIC DNA]</scope>
    <source>
        <strain evidence="1 2">A4</strain>
    </source>
</reference>
<feature type="non-terminal residue" evidence="1">
    <location>
        <position position="166"/>
    </location>
</feature>
<dbReference type="AlphaFoldDB" id="A0A2I1G8M5"/>
<accession>A0A2I1G8M5</accession>
<protein>
    <submittedName>
        <fullName evidence="1">Uncharacterized protein</fullName>
    </submittedName>
</protein>
<name>A0A2I1G8M5_9GLOM</name>
<organism evidence="1 2">
    <name type="scientific">Rhizophagus irregularis</name>
    <dbReference type="NCBI Taxonomy" id="588596"/>
    <lineage>
        <taxon>Eukaryota</taxon>
        <taxon>Fungi</taxon>
        <taxon>Fungi incertae sedis</taxon>
        <taxon>Mucoromycota</taxon>
        <taxon>Glomeromycotina</taxon>
        <taxon>Glomeromycetes</taxon>
        <taxon>Glomerales</taxon>
        <taxon>Glomeraceae</taxon>
        <taxon>Rhizophagus</taxon>
    </lineage>
</organism>